<proteinExistence type="predicted"/>
<gene>
    <name evidence="2" type="ORF">C4F51_12830</name>
</gene>
<dbReference type="InterPro" id="IPR013976">
    <property type="entry name" value="HDOD"/>
</dbReference>
<dbReference type="RefSeq" id="WP_193910344.1">
    <property type="nucleotide sequence ID" value="NZ_PRDL01000001.1"/>
</dbReference>
<dbReference type="PANTHER" id="PTHR33525:SF3">
    <property type="entry name" value="RIBONUCLEASE Y"/>
    <property type="match status" value="1"/>
</dbReference>
<organism evidence="2 3">
    <name type="scientific">Cellvibrio polysaccharolyticus</name>
    <dbReference type="NCBI Taxonomy" id="2082724"/>
    <lineage>
        <taxon>Bacteria</taxon>
        <taxon>Pseudomonadati</taxon>
        <taxon>Pseudomonadota</taxon>
        <taxon>Gammaproteobacteria</taxon>
        <taxon>Cellvibrionales</taxon>
        <taxon>Cellvibrionaceae</taxon>
        <taxon>Cellvibrio</taxon>
    </lineage>
</organism>
<feature type="domain" description="HDOD" evidence="1">
    <location>
        <begin position="23"/>
        <end position="210"/>
    </location>
</feature>
<accession>A0A928V6Z8</accession>
<dbReference type="SUPFAM" id="SSF109604">
    <property type="entry name" value="HD-domain/PDEase-like"/>
    <property type="match status" value="1"/>
</dbReference>
<sequence>MNLILDKVRQEIIQAIESDRLVLPTLPEVALRVREVAEDPAADMETLAAVIGNDAALSARIIKVANSPLLRAPRPLNDLKSAVMRLGIAYTSNIATGLAMEQMFQATSDLVDHRMREVWSRSSEVAGICHVLCRHYTKLRPDQATLAGLVHQIGVLPILTYAESNPALLSNSLVLDRVIEELHPILGDLILKAWRFPAELARIPSEHLQFTREQNHADYADIVTVALLQSHMGSTHTLANVDYSSVTAFARLGLETDMQYAESEDLSAEMEAAMLLLS</sequence>
<protein>
    <submittedName>
        <fullName evidence="2">HDOD domain-containing protein</fullName>
    </submittedName>
</protein>
<dbReference type="Proteomes" id="UP000652567">
    <property type="component" value="Unassembled WGS sequence"/>
</dbReference>
<dbReference type="Pfam" id="PF08668">
    <property type="entry name" value="HDOD"/>
    <property type="match status" value="1"/>
</dbReference>
<keyword evidence="3" id="KW-1185">Reference proteome</keyword>
<dbReference type="EMBL" id="PRDL01000001">
    <property type="protein sequence ID" value="MBE8718071.1"/>
    <property type="molecule type" value="Genomic_DNA"/>
</dbReference>
<reference evidence="2" key="1">
    <citation type="submission" date="2018-07" db="EMBL/GenBank/DDBJ databases">
        <title>Genome assembly of strain Ka43.</title>
        <authorList>
            <person name="Kukolya J."/>
            <person name="Nagy I."/>
            <person name="Horvath B."/>
            <person name="Toth A."/>
        </authorList>
    </citation>
    <scope>NUCLEOTIDE SEQUENCE</scope>
    <source>
        <strain evidence="2">KB43</strain>
    </source>
</reference>
<evidence type="ECO:0000259" key="1">
    <source>
        <dbReference type="PROSITE" id="PS51833"/>
    </source>
</evidence>
<name>A0A928V6Z8_9GAMM</name>
<evidence type="ECO:0000313" key="3">
    <source>
        <dbReference type="Proteomes" id="UP000652567"/>
    </source>
</evidence>
<dbReference type="PANTHER" id="PTHR33525">
    <property type="match status" value="1"/>
</dbReference>
<evidence type="ECO:0000313" key="2">
    <source>
        <dbReference type="EMBL" id="MBE8718071.1"/>
    </source>
</evidence>
<dbReference type="PROSITE" id="PS51833">
    <property type="entry name" value="HDOD"/>
    <property type="match status" value="1"/>
</dbReference>
<comment type="caution">
    <text evidence="2">The sequence shown here is derived from an EMBL/GenBank/DDBJ whole genome shotgun (WGS) entry which is preliminary data.</text>
</comment>
<dbReference type="AlphaFoldDB" id="A0A928V6Z8"/>
<dbReference type="InterPro" id="IPR052340">
    <property type="entry name" value="RNase_Y/CdgJ"/>
</dbReference>
<dbReference type="Gene3D" id="1.10.3210.10">
    <property type="entry name" value="Hypothetical protein af1432"/>
    <property type="match status" value="1"/>
</dbReference>